<organism evidence="3 4">
    <name type="scientific">Steroidobacter flavus</name>
    <dbReference type="NCBI Taxonomy" id="1842136"/>
    <lineage>
        <taxon>Bacteria</taxon>
        <taxon>Pseudomonadati</taxon>
        <taxon>Pseudomonadota</taxon>
        <taxon>Gammaproteobacteria</taxon>
        <taxon>Steroidobacterales</taxon>
        <taxon>Steroidobacteraceae</taxon>
        <taxon>Steroidobacter</taxon>
    </lineage>
</organism>
<dbReference type="Proteomes" id="UP001595904">
    <property type="component" value="Unassembled WGS sequence"/>
</dbReference>
<feature type="region of interest" description="Disordered" evidence="1">
    <location>
        <begin position="51"/>
        <end position="115"/>
    </location>
</feature>
<sequence>MSKKRQPLTASLLTISTFVVTATAWSTSASSAEVCYQDDIGRIVKRRRPGYTEVPCPQEGSAQQPTTPSGEGVPPQPPAAQQVLPVPPVEDTGRAPRRRVMERAQPASISPIPRPGLTDFVDSVPMPDRWRIVDTLGYKERWWDPYNRNVLKADKPVVGDDWFFNLGLISDTVYELREVPTGIGAISTDNPGGIDVFGSSDQWTVGQNISAEFVYYKGNTVFKPPDWEFRVTPVVSYNYTELEEIQGVNADARKGLTRDDTFVGLQAAFVDKHLRNVSDNFDFDSFRIGIQPFSSDFRGFLFQDNQLGARLFGTRDNNKWQYNLAYFRRLEKDTNSGLNDVSESPRKDDVFVANLYRQDFPVLGFTSQATVLYNRNREDELRYNANGFIERPASLGLENFREYDVTYVGYNGDGHFGRVNLTTSVYYAFGDETPSVFVNQKVDISALFAAAELSMDFDWIRPRISLLYGSGDDDPFDDEAHGFDAVFENPQFAGADTSYFIRQAVPLIGGGRVNLATRNGVLNNLRSSKEEGQSNFTNPGIVMAGLGVDMDLMPELRLSFNANTLYFDDPAVIEVARNQGPIDKHIGYDVSASLVYRPMMSQNIVVRASYATLIAGDGFEALFPDEDPGYFLLNAIFAY</sequence>
<keyword evidence="4" id="KW-1185">Reference proteome</keyword>
<evidence type="ECO:0000313" key="4">
    <source>
        <dbReference type="Proteomes" id="UP001595904"/>
    </source>
</evidence>
<proteinExistence type="predicted"/>
<gene>
    <name evidence="3" type="ORF">ACFPN2_03100</name>
</gene>
<evidence type="ECO:0000256" key="1">
    <source>
        <dbReference type="SAM" id="MobiDB-lite"/>
    </source>
</evidence>
<reference evidence="4" key="1">
    <citation type="journal article" date="2019" name="Int. J. Syst. Evol. Microbiol.">
        <title>The Global Catalogue of Microorganisms (GCM) 10K type strain sequencing project: providing services to taxonomists for standard genome sequencing and annotation.</title>
        <authorList>
            <consortium name="The Broad Institute Genomics Platform"/>
            <consortium name="The Broad Institute Genome Sequencing Center for Infectious Disease"/>
            <person name="Wu L."/>
            <person name="Ma J."/>
        </authorList>
    </citation>
    <scope>NUCLEOTIDE SEQUENCE [LARGE SCALE GENOMIC DNA]</scope>
    <source>
        <strain evidence="4">CGMCC 1.10759</strain>
    </source>
</reference>
<feature type="chain" id="PRO_5045966802" description="Alginate export domain-containing protein" evidence="2">
    <location>
        <begin position="32"/>
        <end position="639"/>
    </location>
</feature>
<comment type="caution">
    <text evidence="3">The sequence shown here is derived from an EMBL/GenBank/DDBJ whole genome shotgun (WGS) entry which is preliminary data.</text>
</comment>
<feature type="signal peptide" evidence="2">
    <location>
        <begin position="1"/>
        <end position="31"/>
    </location>
</feature>
<protein>
    <recommendedName>
        <fullName evidence="5">Alginate export domain-containing protein</fullName>
    </recommendedName>
</protein>
<dbReference type="RefSeq" id="WP_380594862.1">
    <property type="nucleotide sequence ID" value="NZ_JBHSDU010000001.1"/>
</dbReference>
<evidence type="ECO:0008006" key="5">
    <source>
        <dbReference type="Google" id="ProtNLM"/>
    </source>
</evidence>
<evidence type="ECO:0000313" key="3">
    <source>
        <dbReference type="EMBL" id="MFC4308059.1"/>
    </source>
</evidence>
<keyword evidence="2" id="KW-0732">Signal</keyword>
<name>A0ABV8SKA9_9GAMM</name>
<feature type="compositionally biased region" description="Basic and acidic residues" evidence="1">
    <location>
        <begin position="91"/>
        <end position="102"/>
    </location>
</feature>
<evidence type="ECO:0000256" key="2">
    <source>
        <dbReference type="SAM" id="SignalP"/>
    </source>
</evidence>
<dbReference type="EMBL" id="JBHSDU010000001">
    <property type="protein sequence ID" value="MFC4308059.1"/>
    <property type="molecule type" value="Genomic_DNA"/>
</dbReference>
<accession>A0ABV8SKA9</accession>
<feature type="compositionally biased region" description="Polar residues" evidence="1">
    <location>
        <begin position="60"/>
        <end position="69"/>
    </location>
</feature>